<dbReference type="InterPro" id="IPR032675">
    <property type="entry name" value="LRR_dom_sf"/>
</dbReference>
<reference evidence="1" key="1">
    <citation type="journal article" date="2017" name="Front. Cell. Infect. Microbiol.">
        <title>The Distinct Transcriptional Response of the Midgut of Amblyomma sculptum and Amblyomma aureolatum Ticks to Rickettsia rickettsii Correlates to Their Differences in Susceptibility to Infection.</title>
        <authorList>
            <person name="Martins L.A."/>
            <person name="Galletti M.F.B.M."/>
            <person name="Ribeiro J.M."/>
            <person name="Fujita A."/>
            <person name="Costa F.B."/>
            <person name="Labruna M.B."/>
            <person name="Daffre S."/>
            <person name="Fogaca A.C."/>
        </authorList>
    </citation>
    <scope>NUCLEOTIDE SEQUENCE</scope>
</reference>
<name>A0A1E1XE56_9ACAR</name>
<protein>
    <submittedName>
        <fullName evidence="1">Putative nlr family card domain protein</fullName>
    </submittedName>
</protein>
<feature type="non-terminal residue" evidence="1">
    <location>
        <position position="1"/>
    </location>
</feature>
<accession>A0A1E1XE56</accession>
<dbReference type="PANTHER" id="PTHR47679">
    <property type="entry name" value="PROTEIN TORNADO 1"/>
    <property type="match status" value="1"/>
</dbReference>
<dbReference type="AlphaFoldDB" id="A0A1E1XE56"/>
<proteinExistence type="evidence at transcript level"/>
<dbReference type="SUPFAM" id="SSF52047">
    <property type="entry name" value="RNI-like"/>
    <property type="match status" value="2"/>
</dbReference>
<dbReference type="EMBL" id="GFAC01001730">
    <property type="protein sequence ID" value="JAT97458.1"/>
    <property type="molecule type" value="mRNA"/>
</dbReference>
<evidence type="ECO:0000313" key="1">
    <source>
        <dbReference type="EMBL" id="JAT97458.1"/>
    </source>
</evidence>
<organism evidence="1">
    <name type="scientific">Amblyomma aureolatum</name>
    <dbReference type="NCBI Taxonomy" id="187763"/>
    <lineage>
        <taxon>Eukaryota</taxon>
        <taxon>Metazoa</taxon>
        <taxon>Ecdysozoa</taxon>
        <taxon>Arthropoda</taxon>
        <taxon>Chelicerata</taxon>
        <taxon>Arachnida</taxon>
        <taxon>Acari</taxon>
        <taxon>Parasitiformes</taxon>
        <taxon>Ixodida</taxon>
        <taxon>Ixodoidea</taxon>
        <taxon>Ixodidae</taxon>
        <taxon>Amblyomminae</taxon>
        <taxon>Amblyomma</taxon>
    </lineage>
</organism>
<sequence length="703" mass="79683">LLADLDGARARFTGAQVDCQSPCTASADQSCHIVRQLTAWNDFLSAAQLELREITGTRGQLSLTTFKEPWFAQPSRAEMHQAATAVYWLLKKHHCVVTFAVGEGTLKSHETLLCQALRNSVFLKTLKVRFATADTHRELCGVIASLGSLESLVCETRKSCPHHFLSAVTALLRTTTSLHSLRIAHMSMREGNARQFVEALQENRTLTEICVQNTAISAPGVDHLFADYLRNCSMLTTLSIEASLGRSRECLTLVLRGLLENRTITRVTMAYFELDAHCAELVPRVFAENTVLRAFNVASVRGEVDHSLQRAYDRWLDTLLQNETLEEVCISLTTWNTEQWKLFFDQLSKKKNLRMVTIDSHYNERHLLPHMCVMLRESGADHKVFFGSYHIEDTLDLLKSNGFRNFQVYSSIYGKEKFLGIFDHLSTFSHITTVHLGIWTGNMDTAMAAAIARFIGKTRTLRRLFLSSTRDDFHVPTVNDCWTIVVKSLTRNRSLSELQVDKGHLDDEGVETLARAVASSQRMRKVHFIPRKKREASVFVQTLGETLADNYSLLSLTMEWCMDKPMSREWFAVAEVPRRNAGLVARASYFASGTRFDGDTARALEQTWRCPALLDELVETAAVDKDEAMACIRRRLRTMEDMQAFMQLAGVVKERVKCHPCPQGDSRPQLEDLNEYCWRRVRCYLTLQDIRTDDPAPATPPDA</sequence>
<dbReference type="PANTHER" id="PTHR47679:SF1">
    <property type="entry name" value="PROTEIN TORNADO 1"/>
    <property type="match status" value="1"/>
</dbReference>
<dbReference type="Gene3D" id="3.80.10.10">
    <property type="entry name" value="Ribonuclease Inhibitor"/>
    <property type="match status" value="2"/>
</dbReference>